<comment type="catalytic activity">
    <reaction evidence="5">
        <text>a quinone + NADH + 5 H(+)(in) = a quinol + NAD(+) + 4 H(+)(out)</text>
        <dbReference type="Rhea" id="RHEA:57888"/>
        <dbReference type="ChEBI" id="CHEBI:15378"/>
        <dbReference type="ChEBI" id="CHEBI:24646"/>
        <dbReference type="ChEBI" id="CHEBI:57540"/>
        <dbReference type="ChEBI" id="CHEBI:57945"/>
        <dbReference type="ChEBI" id="CHEBI:132124"/>
    </reaction>
</comment>
<dbReference type="GeneID" id="78151071"/>
<feature type="transmembrane region" description="Helical" evidence="5">
    <location>
        <begin position="456"/>
        <end position="477"/>
    </location>
</feature>
<evidence type="ECO:0000256" key="6">
    <source>
        <dbReference type="RuleBase" id="RU000320"/>
    </source>
</evidence>
<keyword evidence="5" id="KW-1278">Translocase</keyword>
<keyword evidence="4 5" id="KW-0472">Membrane</keyword>
<dbReference type="InterPro" id="IPR010096">
    <property type="entry name" value="NADH-Q_OxRdtase_suN/2"/>
</dbReference>
<dbReference type="OrthoDB" id="9768329at2"/>
<dbReference type="Pfam" id="PF00361">
    <property type="entry name" value="Proton_antipo_M"/>
    <property type="match status" value="1"/>
</dbReference>
<evidence type="ECO:0000313" key="8">
    <source>
        <dbReference type="EMBL" id="CUU39703.1"/>
    </source>
</evidence>
<keyword evidence="5" id="KW-0520">NAD</keyword>
<protein>
    <recommendedName>
        <fullName evidence="5">NADH-quinone oxidoreductase subunit N</fullName>
        <ecNumber evidence="5">7.1.1.-</ecNumber>
    </recommendedName>
    <alternativeName>
        <fullName evidence="5">NADH dehydrogenase I subunit N</fullName>
    </alternativeName>
    <alternativeName>
        <fullName evidence="5">NDH-1 subunit N</fullName>
    </alternativeName>
</protein>
<dbReference type="PANTHER" id="PTHR22773">
    <property type="entry name" value="NADH DEHYDROGENASE"/>
    <property type="match status" value="1"/>
</dbReference>
<dbReference type="NCBIfam" id="NF004444">
    <property type="entry name" value="PRK05777.2-2"/>
    <property type="match status" value="1"/>
</dbReference>
<comment type="subunit">
    <text evidence="5">NDH-1 is composed of 14 different subunits. Subunits NuoA, H, J, K, L, M, N constitute the membrane sector of the complex.</text>
</comment>
<keyword evidence="2 5" id="KW-0812">Transmembrane</keyword>
<feature type="transmembrane region" description="Helical" evidence="5">
    <location>
        <begin position="245"/>
        <end position="268"/>
    </location>
</feature>
<organism evidence="8 11">
    <name type="scientific">Helicobacter typhlonius</name>
    <dbReference type="NCBI Taxonomy" id="76936"/>
    <lineage>
        <taxon>Bacteria</taxon>
        <taxon>Pseudomonadati</taxon>
        <taxon>Campylobacterota</taxon>
        <taxon>Epsilonproteobacteria</taxon>
        <taxon>Campylobacterales</taxon>
        <taxon>Helicobacteraceae</taxon>
        <taxon>Helicobacter</taxon>
    </lineage>
</organism>
<feature type="transmembrane region" description="Helical" evidence="5">
    <location>
        <begin position="12"/>
        <end position="37"/>
    </location>
</feature>
<keyword evidence="8" id="KW-0560">Oxidoreductase</keyword>
<reference evidence="11" key="3">
    <citation type="submission" date="2015-11" db="EMBL/GenBank/DDBJ databases">
        <authorList>
            <person name="Anvar S.Y."/>
        </authorList>
    </citation>
    <scope>NUCLEOTIDE SEQUENCE [LARGE SCALE GENOMIC DNA]</scope>
</reference>
<dbReference type="KEGG" id="hty:BN2458_PEG0817"/>
<dbReference type="GO" id="GO:0050136">
    <property type="term" value="F:NADH dehydrogenase (quinone) (non-electrogenic) activity"/>
    <property type="evidence" value="ECO:0007669"/>
    <property type="project" value="UniProtKB-UniRule"/>
</dbReference>
<dbReference type="Proteomes" id="UP000064525">
    <property type="component" value="Chromosome I"/>
</dbReference>
<evidence type="ECO:0000313" key="11">
    <source>
        <dbReference type="Proteomes" id="UP000064525"/>
    </source>
</evidence>
<dbReference type="GO" id="GO:0005886">
    <property type="term" value="C:plasma membrane"/>
    <property type="evidence" value="ECO:0007669"/>
    <property type="project" value="UniProtKB-SubCell"/>
</dbReference>
<feature type="transmembrane region" description="Helical" evidence="5">
    <location>
        <begin position="44"/>
        <end position="61"/>
    </location>
</feature>
<keyword evidence="5" id="KW-0874">Quinone</keyword>
<feature type="domain" description="NADH:quinone oxidoreductase/Mrp antiporter transmembrane" evidence="7">
    <location>
        <begin position="131"/>
        <end position="424"/>
    </location>
</feature>
<reference evidence="9 10" key="1">
    <citation type="journal article" date="2014" name="Genome Announc.">
        <title>Draft genome sequences of eight enterohepatic helicobacter species isolated from both laboratory and wild rodents.</title>
        <authorList>
            <person name="Sheh A."/>
            <person name="Shen Z."/>
            <person name="Fox J.G."/>
        </authorList>
    </citation>
    <scope>NUCLEOTIDE SEQUENCE [LARGE SCALE GENOMIC DNA]</scope>
    <source>
        <strain evidence="9 10">MIT 98-6810</strain>
    </source>
</reference>
<dbReference type="EMBL" id="JRPF02000005">
    <property type="protein sequence ID" value="TLD78458.1"/>
    <property type="molecule type" value="Genomic_DNA"/>
</dbReference>
<comment type="function">
    <text evidence="5">NDH-1 shuttles electrons from NADH, via FMN and iron-sulfur (Fe-S) centers, to quinones in the respiratory chain. The immediate electron acceptor for the enzyme in this species is believed to be ubiquinone. Couples the redox reaction to proton translocation (for every two electrons transferred, four hydrogen ions are translocated across the cytoplasmic membrane), and thus conserves the redox energy in a proton gradient.</text>
</comment>
<dbReference type="STRING" id="76936.BN2458_PEG0817"/>
<dbReference type="HAMAP" id="MF_00445">
    <property type="entry name" value="NDH1_NuoN_1"/>
    <property type="match status" value="1"/>
</dbReference>
<feature type="transmembrane region" description="Helical" evidence="5">
    <location>
        <begin position="373"/>
        <end position="391"/>
    </location>
</feature>
<reference evidence="8" key="2">
    <citation type="submission" date="2015-11" db="EMBL/GenBank/DDBJ databases">
        <authorList>
            <person name="Zhang Y."/>
            <person name="Guo Z."/>
        </authorList>
    </citation>
    <scope>NUCLEOTIDE SEQUENCE</scope>
    <source>
        <strain evidence="8">1</strain>
    </source>
</reference>
<dbReference type="RefSeq" id="WP_034326135.1">
    <property type="nucleotide sequence ID" value="NZ_CAJTQN010000004.1"/>
</dbReference>
<evidence type="ECO:0000256" key="3">
    <source>
        <dbReference type="ARBA" id="ARBA00022989"/>
    </source>
</evidence>
<feature type="transmembrane region" description="Helical" evidence="5">
    <location>
        <begin position="280"/>
        <end position="299"/>
    </location>
</feature>
<keyword evidence="3 5" id="KW-1133">Transmembrane helix</keyword>
<dbReference type="GO" id="GO:0048038">
    <property type="term" value="F:quinone binding"/>
    <property type="evidence" value="ECO:0007669"/>
    <property type="project" value="UniProtKB-KW"/>
</dbReference>
<keyword evidence="10" id="KW-1185">Reference proteome</keyword>
<dbReference type="GO" id="GO:0008137">
    <property type="term" value="F:NADH dehydrogenase (ubiquinone) activity"/>
    <property type="evidence" value="ECO:0007669"/>
    <property type="project" value="InterPro"/>
</dbReference>
<feature type="transmembrane region" description="Helical" evidence="5">
    <location>
        <begin position="112"/>
        <end position="129"/>
    </location>
</feature>
<evidence type="ECO:0000313" key="9">
    <source>
        <dbReference type="EMBL" id="TLD78458.1"/>
    </source>
</evidence>
<name>A0A099UGI9_9HELI</name>
<evidence type="ECO:0000256" key="5">
    <source>
        <dbReference type="HAMAP-Rule" id="MF_00445"/>
    </source>
</evidence>
<feature type="transmembrane region" description="Helical" evidence="5">
    <location>
        <begin position="411"/>
        <end position="436"/>
    </location>
</feature>
<dbReference type="PATRIC" id="fig|76936.10.peg.799"/>
<dbReference type="InterPro" id="IPR001750">
    <property type="entry name" value="ND/Mrp_TM"/>
</dbReference>
<gene>
    <name evidence="5 9" type="primary">nuoN</name>
    <name evidence="8" type="ORF">BN2458_PEG0817</name>
    <name evidence="9" type="ORF">LS75_005575</name>
</gene>
<keyword evidence="5 8" id="KW-0830">Ubiquinone</keyword>
<evidence type="ECO:0000256" key="2">
    <source>
        <dbReference type="ARBA" id="ARBA00022692"/>
    </source>
</evidence>
<feature type="transmembrane region" description="Helical" evidence="5">
    <location>
        <begin position="81"/>
        <end position="100"/>
    </location>
</feature>
<feature type="transmembrane region" description="Helical" evidence="5">
    <location>
        <begin position="135"/>
        <end position="155"/>
    </location>
</feature>
<dbReference type="GO" id="GO:0012505">
    <property type="term" value="C:endomembrane system"/>
    <property type="evidence" value="ECO:0007669"/>
    <property type="project" value="UniProtKB-SubCell"/>
</dbReference>
<dbReference type="AlphaFoldDB" id="A0A099UGI9"/>
<proteinExistence type="inferred from homology"/>
<dbReference type="Proteomes" id="UP000029925">
    <property type="component" value="Unassembled WGS sequence"/>
</dbReference>
<feature type="transmembrane region" description="Helical" evidence="5">
    <location>
        <begin position="306"/>
        <end position="324"/>
    </location>
</feature>
<comment type="subcellular location">
    <subcellularLocation>
        <location evidence="5">Cell membrane</location>
        <topology evidence="5">Multi-pass membrane protein</topology>
    </subcellularLocation>
    <subcellularLocation>
        <location evidence="1">Endomembrane system</location>
        <topology evidence="1">Multi-pass membrane protein</topology>
    </subcellularLocation>
    <subcellularLocation>
        <location evidence="6">Membrane</location>
        <topology evidence="6">Multi-pass membrane protein</topology>
    </subcellularLocation>
</comment>
<feature type="transmembrane region" description="Helical" evidence="5">
    <location>
        <begin position="330"/>
        <end position="352"/>
    </location>
</feature>
<evidence type="ECO:0000313" key="10">
    <source>
        <dbReference type="Proteomes" id="UP000029925"/>
    </source>
</evidence>
<dbReference type="NCBIfam" id="TIGR01770">
    <property type="entry name" value="NDH_I_N"/>
    <property type="match status" value="1"/>
</dbReference>
<dbReference type="EC" id="7.1.1.-" evidence="5"/>
<feature type="transmembrane region" description="Helical" evidence="5">
    <location>
        <begin position="211"/>
        <end position="233"/>
    </location>
</feature>
<comment type="similarity">
    <text evidence="5">Belongs to the complex I subunit 2 family.</text>
</comment>
<keyword evidence="5" id="KW-0813">Transport</keyword>
<keyword evidence="5" id="KW-1003">Cell membrane</keyword>
<dbReference type="GO" id="GO:0042773">
    <property type="term" value="P:ATP synthesis coupled electron transport"/>
    <property type="evidence" value="ECO:0007669"/>
    <property type="project" value="InterPro"/>
</dbReference>
<feature type="transmembrane region" description="Helical" evidence="5">
    <location>
        <begin position="167"/>
        <end position="188"/>
    </location>
</feature>
<dbReference type="EMBL" id="LN907858">
    <property type="protein sequence ID" value="CUU39703.1"/>
    <property type="molecule type" value="Genomic_DNA"/>
</dbReference>
<evidence type="ECO:0000259" key="7">
    <source>
        <dbReference type="Pfam" id="PF00361"/>
    </source>
</evidence>
<sequence>MPESMNFSFTQLNVALLIPMCISLVGGIVLLGVGIFNKAKSRELYIAISMLFVILNLGFLFLEGSPQPQLGFFNLLLVDGISILVQILILLSSFIILLFLMHKNTRTETQGAEFYALLLFAIAGFGFMVSSENLILILLGLECASLSIYTMIALHNKTSAFEAAIKYFVLGALATALFAFGALLLYAATGSLEISRISVFLQEHTYEPHTLVYAGFVFLLVALGFKISIVPFHTWGPDVYEGSNALLTVFIAIVPKIATLGVLIRIFGIFIHAHNPFVEYTLYVMIALTMTIPNLIALVQKDVKRMLAYSSISHSGFVLSAILIDAPGIVFLYWFFFVFANLGVFGILWLYIDSRNNDTSHSFESLSGLIKTNPTLGALLSLLMFALGGIPPFCVFWGKMYLMQAVLNTDYIILALLMAFNSTLAAFYYLKVVVYVLAKEPKDAVPYRVEMETSSIFALTITAIISLCCIFMVQNLLEVVATYIGNSGF</sequence>
<accession>A0A099UGI9</accession>
<evidence type="ECO:0000256" key="1">
    <source>
        <dbReference type="ARBA" id="ARBA00004127"/>
    </source>
</evidence>
<evidence type="ECO:0000256" key="4">
    <source>
        <dbReference type="ARBA" id="ARBA00023136"/>
    </source>
</evidence>